<evidence type="ECO:0000313" key="3">
    <source>
        <dbReference type="Proteomes" id="UP000266260"/>
    </source>
</evidence>
<dbReference type="SUPFAM" id="SSF50475">
    <property type="entry name" value="FMN-binding split barrel"/>
    <property type="match status" value="1"/>
</dbReference>
<dbReference type="Proteomes" id="UP000266260">
    <property type="component" value="Unassembled WGS sequence"/>
</dbReference>
<reference evidence="3 4" key="1">
    <citation type="submission" date="2018-09" db="EMBL/GenBank/DDBJ databases">
        <title>Discovery and Ecogenomic Context for Candidatus Cryosericales, a Global Caldiserica Order Active in Thawing Permafrost.</title>
        <authorList>
            <person name="Martinez M.A."/>
            <person name="Woodcroft B.J."/>
            <person name="Ignacio Espinoza J.C."/>
            <person name="Zayed A."/>
            <person name="Singleton C.M."/>
            <person name="Boyd J."/>
            <person name="Li Y.-F."/>
            <person name="Purvine S."/>
            <person name="Maughan H."/>
            <person name="Hodgkins S.B."/>
            <person name="Anderson D."/>
            <person name="Sederholm M."/>
            <person name="Temperton B."/>
            <person name="Saleska S.R."/>
            <person name="Tyson G.W."/>
            <person name="Rich V.I."/>
        </authorList>
    </citation>
    <scope>NUCLEOTIDE SEQUENCE [LARGE SCALE GENOMIC DNA]</scope>
    <source>
        <strain evidence="1 4">SMC5</strain>
        <strain evidence="2 3">SMC6</strain>
    </source>
</reference>
<accession>A0A398CZ71</accession>
<organism evidence="1 4">
    <name type="scientific">Candidatus Cryosericum odellii</name>
    <dbReference type="NCBI Taxonomy" id="2290917"/>
    <lineage>
        <taxon>Bacteria</taxon>
        <taxon>Pseudomonadati</taxon>
        <taxon>Caldisericota/Cryosericota group</taxon>
        <taxon>Candidatus Cryosericota</taxon>
        <taxon>Candidatus Cryosericia</taxon>
        <taxon>Candidatus Cryosericales</taxon>
        <taxon>Candidatus Cryosericaceae</taxon>
        <taxon>Candidatus Cryosericum</taxon>
    </lineage>
</organism>
<dbReference type="AlphaFoldDB" id="A0A398CVT1"/>
<sequence>MTRLSSKTILPIRDRRASAAASMEGVMNELITINSATATAIAADMKVALLATVDAHNLPHVTLITTIQSRDPHTIIWGQFTEGYSKQNVHTNPKTAFLVMSLARKVWRGRALWKEERKEGPEYEMYNNKPMWRYNTYFGIHTVHYMELVGITDGLPLPMGKVIQGGLATRLARGGLATGNPDRILSPWAEGMLAKLDSLKFVSYVGEDGYPVIIPCIQAQAADSRRIAISGLPYGDELRAIPDGTQVALFGMTLDMEDVLLRGNWTGFRRHGLAELASIDIDWVYNSMPPVMGQVYPPLPLEAVTF</sequence>
<evidence type="ECO:0000313" key="2">
    <source>
        <dbReference type="EMBL" id="RIE07530.1"/>
    </source>
</evidence>
<accession>A0A398CVT1</accession>
<dbReference type="EMBL" id="QXIT01000104">
    <property type="protein sequence ID" value="RIE07530.1"/>
    <property type="molecule type" value="Genomic_DNA"/>
</dbReference>
<protein>
    <submittedName>
        <fullName evidence="1">Uncharacterized protein</fullName>
    </submittedName>
</protein>
<evidence type="ECO:0000313" key="1">
    <source>
        <dbReference type="EMBL" id="RIE07496.1"/>
    </source>
</evidence>
<keyword evidence="3" id="KW-1185">Reference proteome</keyword>
<dbReference type="EMBL" id="QXIU01000231">
    <property type="protein sequence ID" value="RIE07496.1"/>
    <property type="molecule type" value="Genomic_DNA"/>
</dbReference>
<name>A0A398CVT1_9BACT</name>
<dbReference type="OrthoDB" id="158738at2"/>
<dbReference type="Proteomes" id="UP000266489">
    <property type="component" value="Unassembled WGS sequence"/>
</dbReference>
<comment type="caution">
    <text evidence="1">The sequence shown here is derived from an EMBL/GenBank/DDBJ whole genome shotgun (WGS) entry which is preliminary data.</text>
</comment>
<dbReference type="InterPro" id="IPR012349">
    <property type="entry name" value="Split_barrel_FMN-bd"/>
</dbReference>
<gene>
    <name evidence="1" type="ORF">SMC5_09540</name>
    <name evidence="2" type="ORF">SMC6_06240</name>
</gene>
<evidence type="ECO:0000313" key="4">
    <source>
        <dbReference type="Proteomes" id="UP000266489"/>
    </source>
</evidence>
<proteinExistence type="predicted"/>
<dbReference type="Gene3D" id="2.30.110.10">
    <property type="entry name" value="Electron Transport, Fmn-binding Protein, Chain A"/>
    <property type="match status" value="1"/>
</dbReference>